<evidence type="ECO:0000313" key="5">
    <source>
        <dbReference type="EMBL" id="KAF8564159.1"/>
    </source>
</evidence>
<reference evidence="5 6" key="1">
    <citation type="submission" date="2019-07" db="EMBL/GenBank/DDBJ databases">
        <title>Annotation for the trematode Paragonimus westermani.</title>
        <authorList>
            <person name="Choi Y.-J."/>
        </authorList>
    </citation>
    <scope>NUCLEOTIDE SEQUENCE [LARGE SCALE GENOMIC DNA]</scope>
    <source>
        <strain evidence="5">180907_Pwestermani</strain>
    </source>
</reference>
<dbReference type="EMBL" id="JTDF01009493">
    <property type="protein sequence ID" value="KAF8564159.1"/>
    <property type="molecule type" value="Genomic_DNA"/>
</dbReference>
<dbReference type="PANTHER" id="PTHR12121:SF45">
    <property type="entry name" value="NOCTURNIN"/>
    <property type="match status" value="1"/>
</dbReference>
<dbReference type="InterPro" id="IPR036691">
    <property type="entry name" value="Endo/exonu/phosph_ase_sf"/>
</dbReference>
<comment type="caution">
    <text evidence="5">The sequence shown here is derived from an EMBL/GenBank/DDBJ whole genome shotgun (WGS) entry which is preliminary data.</text>
</comment>
<dbReference type="Pfam" id="PF03372">
    <property type="entry name" value="Exo_endo_phos"/>
    <property type="match status" value="1"/>
</dbReference>
<sequence length="334" mass="38049">MSAETSQAANYSSAYTREYRDLTGAFSVNQKLRFMQWNVLAQGFIPLDEFVHCSSSLLGLDRRCDQVVREILHFRPDVICLQEADFIHHLMKQLEASGLSYCFQFSPKVDSACLGIPDNIGPDGSAIIYRSDRLQLVQSRELPLDEFAERSALFCEFRPIVEPVCSSSTFYVTSAHLKAKPSCFNIRLEQGRHLLKSLGQLAHEKHFCYPPLFICGDFNAEPHESVIKMLLGAFSQNNPEWNLHSAYAEANLGEEPEFTTWKIRESKRLSKRTEVCHTIDYVLYSPQSVQLLGVWWIPNRHHIGPHGLPSSRFPSDHLNLIADFELRRTGVDDG</sequence>
<gene>
    <name evidence="5" type="ORF">P879_10653</name>
</gene>
<dbReference type="OrthoDB" id="276515at2759"/>
<proteinExistence type="inferred from homology"/>
<keyword evidence="6" id="KW-1185">Reference proteome</keyword>
<dbReference type="Gene3D" id="3.60.10.10">
    <property type="entry name" value="Endonuclease/exonuclease/phosphatase"/>
    <property type="match status" value="1"/>
</dbReference>
<comment type="similarity">
    <text evidence="1">Belongs to the CCR4/nocturin family.</text>
</comment>
<dbReference type="AlphaFoldDB" id="A0A8T0D8I1"/>
<dbReference type="Proteomes" id="UP000699462">
    <property type="component" value="Unassembled WGS sequence"/>
</dbReference>
<evidence type="ECO:0000313" key="6">
    <source>
        <dbReference type="Proteomes" id="UP000699462"/>
    </source>
</evidence>
<accession>A0A8T0D8I1</accession>
<keyword evidence="2" id="KW-0378">Hydrolase</keyword>
<dbReference type="GO" id="GO:0006139">
    <property type="term" value="P:nucleobase-containing compound metabolic process"/>
    <property type="evidence" value="ECO:0007669"/>
    <property type="project" value="UniProtKB-ARBA"/>
</dbReference>
<dbReference type="SUPFAM" id="SSF56219">
    <property type="entry name" value="DNase I-like"/>
    <property type="match status" value="1"/>
</dbReference>
<dbReference type="InterPro" id="IPR050410">
    <property type="entry name" value="CCR4/nocturin_mRNA_transcr"/>
</dbReference>
<dbReference type="GO" id="GO:0000175">
    <property type="term" value="F:3'-5'-RNA exonuclease activity"/>
    <property type="evidence" value="ECO:0007669"/>
    <property type="project" value="TreeGrafter"/>
</dbReference>
<organism evidence="5 6">
    <name type="scientific">Paragonimus westermani</name>
    <dbReference type="NCBI Taxonomy" id="34504"/>
    <lineage>
        <taxon>Eukaryota</taxon>
        <taxon>Metazoa</taxon>
        <taxon>Spiralia</taxon>
        <taxon>Lophotrochozoa</taxon>
        <taxon>Platyhelminthes</taxon>
        <taxon>Trematoda</taxon>
        <taxon>Digenea</taxon>
        <taxon>Plagiorchiida</taxon>
        <taxon>Troglotremata</taxon>
        <taxon>Troglotrematidae</taxon>
        <taxon>Paragonimus</taxon>
    </lineage>
</organism>
<evidence type="ECO:0000259" key="4">
    <source>
        <dbReference type="Pfam" id="PF03372"/>
    </source>
</evidence>
<evidence type="ECO:0000256" key="1">
    <source>
        <dbReference type="ARBA" id="ARBA00010774"/>
    </source>
</evidence>
<dbReference type="InterPro" id="IPR005135">
    <property type="entry name" value="Endo/exonuclease/phosphatase"/>
</dbReference>
<evidence type="ECO:0000256" key="2">
    <source>
        <dbReference type="ARBA" id="ARBA00022801"/>
    </source>
</evidence>
<protein>
    <recommendedName>
        <fullName evidence="3">Nocturnin</fullName>
    </recommendedName>
</protein>
<evidence type="ECO:0000256" key="3">
    <source>
        <dbReference type="ARBA" id="ARBA00023807"/>
    </source>
</evidence>
<name>A0A8T0D8I1_9TREM</name>
<feature type="domain" description="Endonuclease/exonuclease/phosphatase" evidence="4">
    <location>
        <begin position="35"/>
        <end position="317"/>
    </location>
</feature>
<dbReference type="PANTHER" id="PTHR12121">
    <property type="entry name" value="CARBON CATABOLITE REPRESSOR PROTEIN 4"/>
    <property type="match status" value="1"/>
</dbReference>